<proteinExistence type="predicted"/>
<dbReference type="AlphaFoldDB" id="A0A1C7LU98"/>
<comment type="caution">
    <text evidence="1">The sequence shown here is derived from an EMBL/GenBank/DDBJ whole genome shotgun (WGS) entry which is preliminary data.</text>
</comment>
<evidence type="ECO:0000313" key="2">
    <source>
        <dbReference type="Proteomes" id="UP000092993"/>
    </source>
</evidence>
<dbReference type="EMBL" id="LUGG01000020">
    <property type="protein sequence ID" value="OBZ68371.1"/>
    <property type="molecule type" value="Genomic_DNA"/>
</dbReference>
<sequence length="66" mass="7304">MLAKNTSLTVSDIFLGSQSTRMRLLNAKNTGFITNSSPEVCQRSIRRACKNVAFTSPDVVPYLWPA</sequence>
<dbReference type="Proteomes" id="UP000092993">
    <property type="component" value="Unassembled WGS sequence"/>
</dbReference>
<name>A0A1C7LU98_GRIFR</name>
<accession>A0A1C7LU98</accession>
<reference evidence="1 2" key="1">
    <citation type="submission" date="2016-03" db="EMBL/GenBank/DDBJ databases">
        <title>Whole genome sequencing of Grifola frondosa 9006-11.</title>
        <authorList>
            <person name="Min B."/>
            <person name="Park H."/>
            <person name="Kim J.-G."/>
            <person name="Cho H."/>
            <person name="Oh Y.-L."/>
            <person name="Kong W.-S."/>
            <person name="Choi I.-G."/>
        </authorList>
    </citation>
    <scope>NUCLEOTIDE SEQUENCE [LARGE SCALE GENOMIC DNA]</scope>
    <source>
        <strain evidence="1 2">9006-11</strain>
    </source>
</reference>
<keyword evidence="2" id="KW-1185">Reference proteome</keyword>
<protein>
    <submittedName>
        <fullName evidence="1">Uncharacterized protein</fullName>
    </submittedName>
</protein>
<evidence type="ECO:0000313" key="1">
    <source>
        <dbReference type="EMBL" id="OBZ68371.1"/>
    </source>
</evidence>
<organism evidence="1 2">
    <name type="scientific">Grifola frondosa</name>
    <name type="common">Maitake</name>
    <name type="synonym">Polyporus frondosus</name>
    <dbReference type="NCBI Taxonomy" id="5627"/>
    <lineage>
        <taxon>Eukaryota</taxon>
        <taxon>Fungi</taxon>
        <taxon>Dikarya</taxon>
        <taxon>Basidiomycota</taxon>
        <taxon>Agaricomycotina</taxon>
        <taxon>Agaricomycetes</taxon>
        <taxon>Polyporales</taxon>
        <taxon>Grifolaceae</taxon>
        <taxon>Grifola</taxon>
    </lineage>
</organism>
<gene>
    <name evidence="1" type="ORF">A0H81_11649</name>
</gene>